<name>A0A6C0M4M1_9ZZZZ</name>
<protein>
    <submittedName>
        <fullName evidence="1">Uncharacterized protein</fullName>
    </submittedName>
</protein>
<organism evidence="1">
    <name type="scientific">viral metagenome</name>
    <dbReference type="NCBI Taxonomy" id="1070528"/>
    <lineage>
        <taxon>unclassified sequences</taxon>
        <taxon>metagenomes</taxon>
        <taxon>organismal metagenomes</taxon>
    </lineage>
</organism>
<reference evidence="1" key="1">
    <citation type="journal article" date="2020" name="Nature">
        <title>Giant virus diversity and host interactions through global metagenomics.</title>
        <authorList>
            <person name="Schulz F."/>
            <person name="Roux S."/>
            <person name="Paez-Espino D."/>
            <person name="Jungbluth S."/>
            <person name="Walsh D.A."/>
            <person name="Denef V.J."/>
            <person name="McMahon K.D."/>
            <person name="Konstantinidis K.T."/>
            <person name="Eloe-Fadrosh E.A."/>
            <person name="Kyrpides N.C."/>
            <person name="Woyke T."/>
        </authorList>
    </citation>
    <scope>NUCLEOTIDE SEQUENCE</scope>
    <source>
        <strain evidence="1">GVMAG-S-1035124-57</strain>
    </source>
</reference>
<evidence type="ECO:0000313" key="1">
    <source>
        <dbReference type="EMBL" id="QHU36714.1"/>
    </source>
</evidence>
<dbReference type="AlphaFoldDB" id="A0A6C0M4M1"/>
<dbReference type="EMBL" id="MN740631">
    <property type="protein sequence ID" value="QHU36714.1"/>
    <property type="molecule type" value="Genomic_DNA"/>
</dbReference>
<sequence>MYKTDFVCTYKSFEDTEDDEVTTDMLYQAQFLQVFGLTDYSESAISDGLELIKKKSEALPELKALIMQHPYNSGGADQMDELLPLMFAYPLLDVFHLCLIDAFNEGCISAESQNKVLAVYATL</sequence>
<accession>A0A6C0M4M1</accession>
<proteinExistence type="predicted"/>